<sequence length="714" mass="77734">MRDEDIGALVQQWRQERARGVRELAKSIQVHHTMLSRLESGQRRLGLEMARKLDHELATAGDLADAVTHLQTSNGHNTTNGNSAAHGNGAAVVPAQLPPVENLVDRVQLLETITGEWSQPVPSDASSPRTVVLTGPGGIGKTAVAVAAAARMRRRFDGVLWADLRAWDSNTGPRAPAVVLRSWCGIATGTPVTELPSDLDELMGLWRSVLLDKRYIIGVDNARSEQISALIPASPGSVVLITSRDRVPDVPGRVLWLSVPPLEPDDATALIATRARQPEYKVAGLASRGGGLPLALRSLGDYIAAHNADEEMIAEMSADTAPPDAVRRAARLSYQHLTEDQARAWRLCAILPEITPESAAATTGTDVALVRELLNEVADVSLLTKHGRDWTYHELHRAIALEESRRVDPRAVRDGATERGLIYMLHGWANASVMLAPDRAIGPPLDTPPPSVSPPAFDSYEAALEWSETRWEYLPAAVRTAIDKGWNRLAWQLVACAFNYVILVKTYDTAYSLVQAVMEVTERSDAIEGHAWLHYILGYIDQERRELDSAVEHLSHSLELRRRRGDLRDIGWAAQVLGRAQLLRGDAPDTAASPLTESIDALDSIGATSGAASARSLRGMLYLATRDLDAAATDLTRAVEQLPIGGDPLLHCYAYTRLAETRLHLNDLGDAEVLARHAIEYAAEHTARFSEVDALDILGQILNQQQDAEGAARS</sequence>
<dbReference type="GO" id="GO:0003677">
    <property type="term" value="F:DNA binding"/>
    <property type="evidence" value="ECO:0007669"/>
    <property type="project" value="InterPro"/>
</dbReference>
<dbReference type="SUPFAM" id="SSF52540">
    <property type="entry name" value="P-loop containing nucleoside triphosphate hydrolases"/>
    <property type="match status" value="1"/>
</dbReference>
<dbReference type="PANTHER" id="PTHR47691:SF3">
    <property type="entry name" value="HTH-TYPE TRANSCRIPTIONAL REGULATOR RV0890C-RELATED"/>
    <property type="match status" value="1"/>
</dbReference>
<dbReference type="PRINTS" id="PR00364">
    <property type="entry name" value="DISEASERSIST"/>
</dbReference>
<gene>
    <name evidence="2" type="ORF">BJ969_003514</name>
</gene>
<dbReference type="Proteomes" id="UP000580474">
    <property type="component" value="Unassembled WGS sequence"/>
</dbReference>
<dbReference type="InterPro" id="IPR027417">
    <property type="entry name" value="P-loop_NTPase"/>
</dbReference>
<dbReference type="InterPro" id="IPR001387">
    <property type="entry name" value="Cro/C1-type_HTH"/>
</dbReference>
<protein>
    <submittedName>
        <fullName evidence="2">Tetratricopeptide (TPR) repeat protein</fullName>
    </submittedName>
</protein>
<dbReference type="SMART" id="SM00028">
    <property type="entry name" value="TPR"/>
    <property type="match status" value="3"/>
</dbReference>
<dbReference type="AlphaFoldDB" id="A0A840NDK8"/>
<dbReference type="CDD" id="cd00093">
    <property type="entry name" value="HTH_XRE"/>
    <property type="match status" value="1"/>
</dbReference>
<evidence type="ECO:0000313" key="3">
    <source>
        <dbReference type="Proteomes" id="UP000580474"/>
    </source>
</evidence>
<comment type="caution">
    <text evidence="2">The sequence shown here is derived from an EMBL/GenBank/DDBJ whole genome shotgun (WGS) entry which is preliminary data.</text>
</comment>
<dbReference type="SMART" id="SM00530">
    <property type="entry name" value="HTH_XRE"/>
    <property type="match status" value="1"/>
</dbReference>
<organism evidence="2 3">
    <name type="scientific">Saccharopolyspora gloriosae</name>
    <dbReference type="NCBI Taxonomy" id="455344"/>
    <lineage>
        <taxon>Bacteria</taxon>
        <taxon>Bacillati</taxon>
        <taxon>Actinomycetota</taxon>
        <taxon>Actinomycetes</taxon>
        <taxon>Pseudonocardiales</taxon>
        <taxon>Pseudonocardiaceae</taxon>
        <taxon>Saccharopolyspora</taxon>
    </lineage>
</organism>
<keyword evidence="3" id="KW-1185">Reference proteome</keyword>
<feature type="domain" description="HTH cro/C1-type" evidence="1">
    <location>
        <begin position="10"/>
        <end position="63"/>
    </location>
</feature>
<dbReference type="Gene3D" id="3.40.50.300">
    <property type="entry name" value="P-loop containing nucleotide triphosphate hydrolases"/>
    <property type="match status" value="1"/>
</dbReference>
<dbReference type="EMBL" id="JACHIV010000001">
    <property type="protein sequence ID" value="MBB5070426.1"/>
    <property type="molecule type" value="Genomic_DNA"/>
</dbReference>
<dbReference type="PROSITE" id="PS50943">
    <property type="entry name" value="HTH_CROC1"/>
    <property type="match status" value="1"/>
</dbReference>
<dbReference type="Gene3D" id="1.25.40.10">
    <property type="entry name" value="Tetratricopeptide repeat domain"/>
    <property type="match status" value="1"/>
</dbReference>
<accession>A0A840NDK8</accession>
<dbReference type="RefSeq" id="WP_184479956.1">
    <property type="nucleotide sequence ID" value="NZ_JACHIV010000001.1"/>
</dbReference>
<dbReference type="InterPro" id="IPR011990">
    <property type="entry name" value="TPR-like_helical_dom_sf"/>
</dbReference>
<proteinExistence type="predicted"/>
<reference evidence="2 3" key="1">
    <citation type="submission" date="2020-08" db="EMBL/GenBank/DDBJ databases">
        <title>Sequencing the genomes of 1000 actinobacteria strains.</title>
        <authorList>
            <person name="Klenk H.-P."/>
        </authorList>
    </citation>
    <scope>NUCLEOTIDE SEQUENCE [LARGE SCALE GENOMIC DNA]</scope>
    <source>
        <strain evidence="2 3">DSM 45582</strain>
    </source>
</reference>
<dbReference type="Gene3D" id="1.10.260.40">
    <property type="entry name" value="lambda repressor-like DNA-binding domains"/>
    <property type="match status" value="1"/>
</dbReference>
<dbReference type="InterPro" id="IPR010982">
    <property type="entry name" value="Lambda_DNA-bd_dom_sf"/>
</dbReference>
<dbReference type="PANTHER" id="PTHR47691">
    <property type="entry name" value="REGULATOR-RELATED"/>
    <property type="match status" value="1"/>
</dbReference>
<name>A0A840NDK8_9PSEU</name>
<dbReference type="InterPro" id="IPR019734">
    <property type="entry name" value="TPR_rpt"/>
</dbReference>
<dbReference type="GO" id="GO:0043531">
    <property type="term" value="F:ADP binding"/>
    <property type="evidence" value="ECO:0007669"/>
    <property type="project" value="InterPro"/>
</dbReference>
<dbReference type="SUPFAM" id="SSF47413">
    <property type="entry name" value="lambda repressor-like DNA-binding domains"/>
    <property type="match status" value="1"/>
</dbReference>
<evidence type="ECO:0000259" key="1">
    <source>
        <dbReference type="PROSITE" id="PS50943"/>
    </source>
</evidence>
<dbReference type="SUPFAM" id="SSF48452">
    <property type="entry name" value="TPR-like"/>
    <property type="match status" value="1"/>
</dbReference>
<evidence type="ECO:0000313" key="2">
    <source>
        <dbReference type="EMBL" id="MBB5070426.1"/>
    </source>
</evidence>